<keyword evidence="4" id="KW-0391">Immunity</keyword>
<dbReference type="GO" id="GO:0002376">
    <property type="term" value="P:immune system process"/>
    <property type="evidence" value="ECO:0007669"/>
    <property type="project" value="UniProtKB-KW"/>
</dbReference>
<reference evidence="10" key="1">
    <citation type="submission" date="2021-06" db="EMBL/GenBank/DDBJ databases">
        <authorList>
            <consortium name="Wellcome Sanger Institute Data Sharing"/>
        </authorList>
    </citation>
    <scope>NUCLEOTIDE SEQUENCE [LARGE SCALE GENOMIC DNA]</scope>
</reference>
<evidence type="ECO:0000256" key="5">
    <source>
        <dbReference type="ARBA" id="ARBA00022964"/>
    </source>
</evidence>
<organism evidence="10 11">
    <name type="scientific">Erpetoichthys calabaricus</name>
    <name type="common">Rope fish</name>
    <name type="synonym">Calamoichthys calabaricus</name>
    <dbReference type="NCBI Taxonomy" id="27687"/>
    <lineage>
        <taxon>Eukaryota</taxon>
        <taxon>Metazoa</taxon>
        <taxon>Chordata</taxon>
        <taxon>Craniata</taxon>
        <taxon>Vertebrata</taxon>
        <taxon>Euteleostomi</taxon>
        <taxon>Actinopterygii</taxon>
        <taxon>Polypteriformes</taxon>
        <taxon>Polypteridae</taxon>
        <taxon>Erpetoichthys</taxon>
    </lineage>
</organism>
<evidence type="ECO:0000313" key="11">
    <source>
        <dbReference type="Proteomes" id="UP000694620"/>
    </source>
</evidence>
<dbReference type="PANTHER" id="PTHR28657:SF2">
    <property type="entry name" value="INDOLEAMINE 2,3-DIOXYGENASE 1"/>
    <property type="match status" value="1"/>
</dbReference>
<evidence type="ECO:0000256" key="4">
    <source>
        <dbReference type="ARBA" id="ARBA00022859"/>
    </source>
</evidence>
<evidence type="ECO:0000256" key="9">
    <source>
        <dbReference type="PIRSR" id="PIRSR600898-1"/>
    </source>
</evidence>
<dbReference type="PROSITE" id="PS00876">
    <property type="entry name" value="IDO_1"/>
    <property type="match status" value="1"/>
</dbReference>
<dbReference type="GO" id="GO:0004833">
    <property type="term" value="F:L-tryptophan 2,3-dioxygenase activity"/>
    <property type="evidence" value="ECO:0007669"/>
    <property type="project" value="TreeGrafter"/>
</dbReference>
<keyword evidence="2 9" id="KW-0349">Heme</keyword>
<protein>
    <submittedName>
        <fullName evidence="10">Indoleamine 2,3-dioxygenase 2-like</fullName>
    </submittedName>
</protein>
<dbReference type="Ensembl" id="ENSECRT00000003315.1">
    <property type="protein sequence ID" value="ENSECRP00000003261.1"/>
    <property type="gene ID" value="ENSECRG00000002240.1"/>
</dbReference>
<dbReference type="GO" id="GO:0005737">
    <property type="term" value="C:cytoplasm"/>
    <property type="evidence" value="ECO:0007669"/>
    <property type="project" value="TreeGrafter"/>
</dbReference>
<proteinExistence type="inferred from homology"/>
<gene>
    <name evidence="10" type="primary">LOC114653267</name>
</gene>
<dbReference type="GO" id="GO:0046872">
    <property type="term" value="F:metal ion binding"/>
    <property type="evidence" value="ECO:0007669"/>
    <property type="project" value="UniProtKB-KW"/>
</dbReference>
<dbReference type="SUPFAM" id="SSF140959">
    <property type="entry name" value="Indolic compounds 2,3-dioxygenase-like"/>
    <property type="match status" value="1"/>
</dbReference>
<dbReference type="FunFam" id="1.20.58.480:FF:000003">
    <property type="entry name" value="Indoleamine 2,3-dioxygenase 1"/>
    <property type="match status" value="1"/>
</dbReference>
<evidence type="ECO:0000313" key="10">
    <source>
        <dbReference type="Ensembl" id="ENSECRP00000003261.1"/>
    </source>
</evidence>
<dbReference type="GO" id="GO:0020037">
    <property type="term" value="F:heme binding"/>
    <property type="evidence" value="ECO:0007669"/>
    <property type="project" value="InterPro"/>
</dbReference>
<evidence type="ECO:0000256" key="1">
    <source>
        <dbReference type="ARBA" id="ARBA00007119"/>
    </source>
</evidence>
<keyword evidence="7 9" id="KW-0408">Iron</keyword>
<evidence type="ECO:0000256" key="2">
    <source>
        <dbReference type="ARBA" id="ARBA00022617"/>
    </source>
</evidence>
<comment type="similarity">
    <text evidence="1">Belongs to the indoleamine 2,3-dioxygenase family.</text>
</comment>
<reference evidence="10" key="2">
    <citation type="submission" date="2025-08" db="UniProtKB">
        <authorList>
            <consortium name="Ensembl"/>
        </authorList>
    </citation>
    <scope>IDENTIFICATION</scope>
</reference>
<dbReference type="PANTHER" id="PTHR28657">
    <property type="entry name" value="INDOLEAMINE 2,3-DIOXYGENASE"/>
    <property type="match status" value="1"/>
</dbReference>
<dbReference type="RefSeq" id="XP_028659308.1">
    <property type="nucleotide sequence ID" value="XM_028803475.2"/>
</dbReference>
<dbReference type="GeneID" id="114653267"/>
<keyword evidence="3 9" id="KW-0479">Metal-binding</keyword>
<evidence type="ECO:0000256" key="3">
    <source>
        <dbReference type="ARBA" id="ARBA00022723"/>
    </source>
</evidence>
<dbReference type="OrthoDB" id="10262710at2759"/>
<dbReference type="Proteomes" id="UP000694620">
    <property type="component" value="Chromosome 1"/>
</dbReference>
<feature type="binding site" description="proximal binding residue" evidence="9">
    <location>
        <position position="346"/>
    </location>
    <ligand>
        <name>heme b</name>
        <dbReference type="ChEBI" id="CHEBI:60344"/>
    </ligand>
    <ligandPart>
        <name>Fe</name>
        <dbReference type="ChEBI" id="CHEBI:18248"/>
    </ligandPart>
</feature>
<evidence type="ECO:0000256" key="6">
    <source>
        <dbReference type="ARBA" id="ARBA00023002"/>
    </source>
</evidence>
<dbReference type="InterPro" id="IPR000898">
    <property type="entry name" value="Indolamine_dOase"/>
</dbReference>
<evidence type="ECO:0000256" key="8">
    <source>
        <dbReference type="ARBA" id="ARBA00023079"/>
    </source>
</evidence>
<name>A0A8C4RNZ9_ERPCA</name>
<keyword evidence="11" id="KW-1185">Reference proteome</keyword>
<sequence>MEPLRGPSVSEICLKDFGVCEHYGFVLPEPKTELPDYYKPWMEIATNLTELIESHQLRVQVNKMPLLSTQYLQGHRAMRLAHLSLGFITMGYVWQEGERQPAKTLPSNLAVPYYKISVQLGLPPILVYADSVLANWRKKDPNGSMEIENLETIFTFPGGQSTSGFLLVSLMVEKAAAIGIKGVANAINAMLTNDTDTLQAALQDITSSLNDMVEAFKQMHDNVHNRTFYGVVRLYFSGWKDNPLMPDGLIYEGVSKEPIYLSGGSAAQSSTVQCFDQLLGIRPTCENAASFLQRMRDYMLPKHRNLLQAIASYPSIRHYVASSGSEELCQSYNTCVTALVELRNYHLNTVAKYITIPANDQPLARGCIFQRGTGGTPLMSFLKNVRDSTRKAIIGRSVDETRSFAWYSTL</sequence>
<dbReference type="GO" id="GO:0019441">
    <property type="term" value="P:L-tryptophan catabolic process to kynurenine"/>
    <property type="evidence" value="ECO:0007669"/>
    <property type="project" value="InterPro"/>
</dbReference>
<dbReference type="AlphaFoldDB" id="A0A8C4RNZ9"/>
<keyword evidence="5" id="KW-0223">Dioxygenase</keyword>
<dbReference type="GO" id="GO:0033754">
    <property type="term" value="F:indoleamine 2,3-dioxygenase activity"/>
    <property type="evidence" value="ECO:0007669"/>
    <property type="project" value="TreeGrafter"/>
</dbReference>
<evidence type="ECO:0000256" key="7">
    <source>
        <dbReference type="ARBA" id="ARBA00023004"/>
    </source>
</evidence>
<dbReference type="Pfam" id="PF01231">
    <property type="entry name" value="IDO"/>
    <property type="match status" value="1"/>
</dbReference>
<keyword evidence="8" id="KW-0823">Tryptophan catabolism</keyword>
<dbReference type="GeneTree" id="ENSGT00940000164380"/>
<dbReference type="InterPro" id="IPR037217">
    <property type="entry name" value="Trp/Indoleamine_2_3_dOase-like"/>
</dbReference>
<dbReference type="Gene3D" id="1.20.58.480">
    <property type="match status" value="1"/>
</dbReference>
<keyword evidence="6" id="KW-0560">Oxidoreductase</keyword>
<accession>A0A8C4RNZ9</accession>
<reference evidence="10" key="3">
    <citation type="submission" date="2025-09" db="UniProtKB">
        <authorList>
            <consortium name="Ensembl"/>
        </authorList>
    </citation>
    <scope>IDENTIFICATION</scope>
</reference>
<dbReference type="GO" id="GO:0034354">
    <property type="term" value="P:'de novo' NAD+ biosynthetic process from L-tryptophan"/>
    <property type="evidence" value="ECO:0007669"/>
    <property type="project" value="TreeGrafter"/>
</dbReference>